<accession>A0ABX1KWT5</accession>
<evidence type="ECO:0000256" key="1">
    <source>
        <dbReference type="SAM" id="MobiDB-lite"/>
    </source>
</evidence>
<feature type="compositionally biased region" description="Low complexity" evidence="1">
    <location>
        <begin position="507"/>
        <end position="529"/>
    </location>
</feature>
<reference evidence="3 4" key="1">
    <citation type="submission" date="2020-04" db="EMBL/GenBank/DDBJ databases">
        <title>A novel species of genus Lactobacillus that was isolated from fermented food Zha-chili.</title>
        <authorList>
            <person name="Zhang Z."/>
        </authorList>
    </citation>
    <scope>NUCLEOTIDE SEQUENCE [LARGE SCALE GENOMIC DNA]</scope>
    <source>
        <strain evidence="4">HBUAS51383</strain>
    </source>
</reference>
<keyword evidence="4" id="KW-1185">Reference proteome</keyword>
<dbReference type="InterPro" id="IPR039715">
    <property type="entry name" value="ZCCHC10"/>
</dbReference>
<dbReference type="PANTHER" id="PTHR13491:SF0">
    <property type="entry name" value="ZINC FINGER CCHC DOMAIN-CONTAINING PROTEIN 10"/>
    <property type="match status" value="1"/>
</dbReference>
<evidence type="ECO:0000256" key="2">
    <source>
        <dbReference type="SAM" id="SignalP"/>
    </source>
</evidence>
<feature type="compositionally biased region" description="Low complexity" evidence="1">
    <location>
        <begin position="62"/>
        <end position="149"/>
    </location>
</feature>
<feature type="compositionally biased region" description="Polar residues" evidence="1">
    <location>
        <begin position="534"/>
        <end position="553"/>
    </location>
</feature>
<evidence type="ECO:0000313" key="4">
    <source>
        <dbReference type="Proteomes" id="UP000763447"/>
    </source>
</evidence>
<evidence type="ECO:0000313" key="3">
    <source>
        <dbReference type="EMBL" id="NLR18064.1"/>
    </source>
</evidence>
<sequence>MRLSKTAKDKWLAACLFSATVLAGFQLQRMDAYAGQPETTTTVTSTPANGSASAERPGSFATSTNSVTLSSSSSSSTSTSSNSSSASSTSTTQTTSTTSTSSTSTSTTTTSSSHSSTTVITSSTNSNSSSSSSSSTNTGSNNNTGNGTTETEPMGNLLVNAFDGLTHSKIETSNYQGAVDSSIKDKDALVAQIPGYSYVGDVNSDIPSTYEKDPQTANLVYMPLSSIVVRYVDVTDPDKVLWTYTIPTNYATEGQKYTTDTNVIPFTGYDFDYASANTSGTIDQTVKSLKDSNPITVSYYYKPEPNQNSTWDTSNWIVTTATTPIGSTGEYSFNVSVKRNNLPAMQLGGYGIGQTGPVHAHTNTGSTGSSITTNTGTSENSSTATTDTNIATTTDSNTASTVAAPTATVNIINESGKPAGQMTVSGQPGTNVRAQIQQQLNDMRQNGTVILSNGVKGNTALGTTDSVLTIKISNARKQLNPFQNNTMPIVIQLGNASQSVRQENNATTNKSSNQDSNTNNSQTSQSNSQKKQRIAQTHNSAQATSKDTEQNAQTSRDAIANNGQSLHQFAADNGGGGSHVTQLGAYFISLSGKINLGSRV</sequence>
<feature type="signal peptide" evidence="2">
    <location>
        <begin position="1"/>
        <end position="23"/>
    </location>
</feature>
<dbReference type="Proteomes" id="UP000763447">
    <property type="component" value="Unassembled WGS sequence"/>
</dbReference>
<feature type="region of interest" description="Disordered" evidence="1">
    <location>
        <begin position="498"/>
        <end position="553"/>
    </location>
</feature>
<gene>
    <name evidence="3" type="ORF">HC026_03895</name>
</gene>
<feature type="region of interest" description="Disordered" evidence="1">
    <location>
        <begin position="38"/>
        <end position="154"/>
    </location>
</feature>
<name>A0ABX1KWT5_9LACO</name>
<dbReference type="EMBL" id="JAAXLJ010000005">
    <property type="protein sequence ID" value="NLR18064.1"/>
    <property type="molecule type" value="Genomic_DNA"/>
</dbReference>
<feature type="chain" id="PRO_5046364480" evidence="2">
    <location>
        <begin position="24"/>
        <end position="600"/>
    </location>
</feature>
<dbReference type="PANTHER" id="PTHR13491">
    <property type="entry name" value="ZCCHC10 PROTEIN"/>
    <property type="match status" value="1"/>
</dbReference>
<organism evidence="3 4">
    <name type="scientific">Secundilactobacillus angelensis</name>
    <dbReference type="NCBI Taxonomy" id="2722706"/>
    <lineage>
        <taxon>Bacteria</taxon>
        <taxon>Bacillati</taxon>
        <taxon>Bacillota</taxon>
        <taxon>Bacilli</taxon>
        <taxon>Lactobacillales</taxon>
        <taxon>Lactobacillaceae</taxon>
        <taxon>Secundilactobacillus</taxon>
    </lineage>
</organism>
<dbReference type="RefSeq" id="WP_168924685.1">
    <property type="nucleotide sequence ID" value="NZ_JAAXLJ010000005.1"/>
</dbReference>
<keyword evidence="2" id="KW-0732">Signal</keyword>
<comment type="caution">
    <text evidence="3">The sequence shown here is derived from an EMBL/GenBank/DDBJ whole genome shotgun (WGS) entry which is preliminary data.</text>
</comment>
<feature type="region of interest" description="Disordered" evidence="1">
    <location>
        <begin position="364"/>
        <end position="392"/>
    </location>
</feature>
<proteinExistence type="predicted"/>
<protein>
    <submittedName>
        <fullName evidence="3">Uncharacterized protein</fullName>
    </submittedName>
</protein>